<name>A0ABM9GFX1_9GAMM</name>
<dbReference type="InterPro" id="IPR000073">
    <property type="entry name" value="AB_hydrolase_1"/>
</dbReference>
<comment type="caution">
    <text evidence="2">The sequence shown here is derived from an EMBL/GenBank/DDBJ whole genome shotgun (WGS) entry which is preliminary data.</text>
</comment>
<dbReference type="PRINTS" id="PR00111">
    <property type="entry name" value="ABHYDROLASE"/>
</dbReference>
<feature type="domain" description="AB hydrolase-1" evidence="1">
    <location>
        <begin position="27"/>
        <end position="267"/>
    </location>
</feature>
<evidence type="ECO:0000313" key="3">
    <source>
        <dbReference type="Proteomes" id="UP001152485"/>
    </source>
</evidence>
<dbReference type="GO" id="GO:0070205">
    <property type="term" value="F:2-succinyl-6-hydroxy-2,4-cyclohexadiene-1-carboxylate synthase activity"/>
    <property type="evidence" value="ECO:0007669"/>
    <property type="project" value="UniProtKB-EC"/>
</dbReference>
<dbReference type="InterPro" id="IPR029058">
    <property type="entry name" value="AB_hydrolase_fold"/>
</dbReference>
<keyword evidence="2" id="KW-0456">Lyase</keyword>
<dbReference type="PANTHER" id="PTHR43798">
    <property type="entry name" value="MONOACYLGLYCEROL LIPASE"/>
    <property type="match status" value="1"/>
</dbReference>
<organism evidence="2 3">
    <name type="scientific">Pseudoalteromonas holothuriae</name>
    <dbReference type="NCBI Taxonomy" id="2963714"/>
    <lineage>
        <taxon>Bacteria</taxon>
        <taxon>Pseudomonadati</taxon>
        <taxon>Pseudomonadota</taxon>
        <taxon>Gammaproteobacteria</taxon>
        <taxon>Alteromonadales</taxon>
        <taxon>Pseudoalteromonadaceae</taxon>
        <taxon>Pseudoalteromonas</taxon>
    </lineage>
</organism>
<proteinExistence type="predicted"/>
<dbReference type="EC" id="4.2.99.20" evidence="2"/>
<evidence type="ECO:0000259" key="1">
    <source>
        <dbReference type="Pfam" id="PF00561"/>
    </source>
</evidence>
<dbReference type="InterPro" id="IPR050266">
    <property type="entry name" value="AB_hydrolase_sf"/>
</dbReference>
<protein>
    <submittedName>
        <fullName evidence="2">2-succinyl-6-hydroxy-2, 4-cyclohexadiene-1-carboxylate synthase</fullName>
        <ecNumber evidence="2">4.2.99.20</ecNumber>
    </submittedName>
</protein>
<dbReference type="EMBL" id="CAMAPD010000001">
    <property type="protein sequence ID" value="CAH9050946.1"/>
    <property type="molecule type" value="Genomic_DNA"/>
</dbReference>
<dbReference type="Pfam" id="PF00561">
    <property type="entry name" value="Abhydrolase_1"/>
    <property type="match status" value="1"/>
</dbReference>
<reference evidence="2 3" key="1">
    <citation type="submission" date="2022-07" db="EMBL/GenBank/DDBJ databases">
        <authorList>
            <person name="Criscuolo A."/>
        </authorList>
    </citation>
    <scope>NUCLEOTIDE SEQUENCE [LARGE SCALE GENOMIC DNA]</scope>
    <source>
        <strain evidence="3">CIP 111951</strain>
    </source>
</reference>
<evidence type="ECO:0000313" key="2">
    <source>
        <dbReference type="EMBL" id="CAH9050946.1"/>
    </source>
</evidence>
<dbReference type="Gene3D" id="3.40.50.1820">
    <property type="entry name" value="alpha/beta hydrolase"/>
    <property type="match status" value="1"/>
</dbReference>
<accession>A0ABM9GFX1</accession>
<sequence length="284" mass="32016">MIRMKNAIDALKKLGIAAQLYGEGKDIVICVHGWLDNSNSFKPMLDKANTDFTYIAVDLKGHGQSQWRSGDYYFIDYVYDLLTIMDELGIEQCHLLGHSLGAMVCGLFSALYPQRIKSLVMLEGIGLVCTEPDQMKQQVMESFEQRAKIDRFKPRLYANFETLAKVRSNVGDISTEDAALLMQRNTQKVEGGFSLTTDPQLKARSGFRYTQAQALALLKDVNVPSLLILGTKGYDFVQQNIAVFGRSFNRLEVEKISGGHHCHMDNPKVCIELIERHMNRNVVT</sequence>
<dbReference type="Proteomes" id="UP001152485">
    <property type="component" value="Unassembled WGS sequence"/>
</dbReference>
<gene>
    <name evidence="2" type="primary">menH_1</name>
    <name evidence="2" type="ORF">PSECIP111951_00297</name>
</gene>
<dbReference type="PANTHER" id="PTHR43798:SF33">
    <property type="entry name" value="HYDROLASE, PUTATIVE (AFU_ORTHOLOGUE AFUA_2G14860)-RELATED"/>
    <property type="match status" value="1"/>
</dbReference>
<dbReference type="SUPFAM" id="SSF53474">
    <property type="entry name" value="alpha/beta-Hydrolases"/>
    <property type="match status" value="1"/>
</dbReference>